<feature type="region of interest" description="Disordered" evidence="1">
    <location>
        <begin position="183"/>
        <end position="211"/>
    </location>
</feature>
<proteinExistence type="predicted"/>
<evidence type="ECO:0000313" key="3">
    <source>
        <dbReference type="EMBL" id="EFI95089.1"/>
    </source>
</evidence>
<dbReference type="RefSeq" id="XP_003029992.1">
    <property type="nucleotide sequence ID" value="XM_003029946.1"/>
</dbReference>
<dbReference type="OMA" id="YIEMEAK"/>
<keyword evidence="2" id="KW-0812">Transmembrane</keyword>
<dbReference type="OrthoDB" id="3023285at2759"/>
<reference evidence="3 4" key="1">
    <citation type="journal article" date="2010" name="Nat. Biotechnol.">
        <title>Genome sequence of the model mushroom Schizophyllum commune.</title>
        <authorList>
            <person name="Ohm R.A."/>
            <person name="de Jong J.F."/>
            <person name="Lugones L.G."/>
            <person name="Aerts A."/>
            <person name="Kothe E."/>
            <person name="Stajich J.E."/>
            <person name="de Vries R.P."/>
            <person name="Record E."/>
            <person name="Levasseur A."/>
            <person name="Baker S.E."/>
            <person name="Bartholomew K.A."/>
            <person name="Coutinho P.M."/>
            <person name="Erdmann S."/>
            <person name="Fowler T.J."/>
            <person name="Gathman A.C."/>
            <person name="Lombard V."/>
            <person name="Henrissat B."/>
            <person name="Knabe N."/>
            <person name="Kuees U."/>
            <person name="Lilly W.W."/>
            <person name="Lindquist E."/>
            <person name="Lucas S."/>
            <person name="Magnuson J.K."/>
            <person name="Piumi F."/>
            <person name="Raudaskoski M."/>
            <person name="Salamov A."/>
            <person name="Schmutz J."/>
            <person name="Schwarze F.W.M.R."/>
            <person name="vanKuyk P.A."/>
            <person name="Horton J.S."/>
            <person name="Grigoriev I.V."/>
            <person name="Woesten H.A.B."/>
        </authorList>
    </citation>
    <scope>NUCLEOTIDE SEQUENCE [LARGE SCALE GENOMIC DNA]</scope>
    <source>
        <strain evidence="4">H4-8 / FGSC 9210</strain>
    </source>
</reference>
<protein>
    <submittedName>
        <fullName evidence="3">Uncharacterized protein</fullName>
    </submittedName>
</protein>
<sequence length="211" mass="22033">MLDLERRQSIVSDIAASVYDGEISKMKAEASIASAASAAAATITSPIVSIFPVTQTVGGSVEVDVATVTVRPTASGTNAASSSAHHGLDGGKKAGIAVGSAVGAIILALLVLLLWRRKAVRSPEHWRNRAHAWQNLEGKRAVPTQGSSSPYPVDIKKPLDLEIGEVAPHPDLNQAPIFMKVPRRPAPSADVPSHRRSDSGASAVTLTKEVV</sequence>
<dbReference type="KEGG" id="scm:SCHCO_02632813"/>
<dbReference type="Proteomes" id="UP000007431">
    <property type="component" value="Unassembled WGS sequence"/>
</dbReference>
<keyword evidence="4" id="KW-1185">Reference proteome</keyword>
<dbReference type="HOGENOM" id="CLU_1305483_0_0_1"/>
<dbReference type="VEuPathDB" id="FungiDB:SCHCODRAFT_02632813"/>
<evidence type="ECO:0000256" key="2">
    <source>
        <dbReference type="SAM" id="Phobius"/>
    </source>
</evidence>
<evidence type="ECO:0000256" key="1">
    <source>
        <dbReference type="SAM" id="MobiDB-lite"/>
    </source>
</evidence>
<dbReference type="EMBL" id="GL377308">
    <property type="protein sequence ID" value="EFI95089.1"/>
    <property type="molecule type" value="Genomic_DNA"/>
</dbReference>
<dbReference type="InParanoid" id="D8Q8L9"/>
<name>D8Q8L9_SCHCM</name>
<feature type="transmembrane region" description="Helical" evidence="2">
    <location>
        <begin position="94"/>
        <end position="115"/>
    </location>
</feature>
<organism evidence="4">
    <name type="scientific">Schizophyllum commune (strain H4-8 / FGSC 9210)</name>
    <name type="common">Split gill fungus</name>
    <dbReference type="NCBI Taxonomy" id="578458"/>
    <lineage>
        <taxon>Eukaryota</taxon>
        <taxon>Fungi</taxon>
        <taxon>Dikarya</taxon>
        <taxon>Basidiomycota</taxon>
        <taxon>Agaricomycotina</taxon>
        <taxon>Agaricomycetes</taxon>
        <taxon>Agaricomycetidae</taxon>
        <taxon>Agaricales</taxon>
        <taxon>Schizophyllaceae</taxon>
        <taxon>Schizophyllum</taxon>
    </lineage>
</organism>
<evidence type="ECO:0000313" key="4">
    <source>
        <dbReference type="Proteomes" id="UP000007431"/>
    </source>
</evidence>
<keyword evidence="2" id="KW-0472">Membrane</keyword>
<accession>D8Q8L9</accession>
<gene>
    <name evidence="3" type="ORF">SCHCODRAFT_235788</name>
</gene>
<keyword evidence="2" id="KW-1133">Transmembrane helix</keyword>
<dbReference type="GeneID" id="9591412"/>
<dbReference type="AlphaFoldDB" id="D8Q8L9"/>